<dbReference type="Proteomes" id="UP000675920">
    <property type="component" value="Unplaced"/>
</dbReference>
<proteinExistence type="predicted"/>
<name>A0A8B6X4Z2_9BURK</name>
<dbReference type="AlphaFoldDB" id="A0A8B6X4Z2"/>
<sequence length="600" mass="60905">MSTVLPSRARAPGFLVNAPARLAAGDARAGTAGATATGHPATAGQPAVAGHAPPARRLLAPSLFLPDLRAATAQLLTEGGDERIRPDAFGFNRYGCATLPDPGIVELGSSTASAVSPAGFDAANRLLARLAGRPDSHMAEAERIRRELLALSGADRAEGCEAVLAASGTDVHLIAITLAAGPERAPVRAVMADAGETGSGVPLALGGRHFGATRCRGGMVDKGAPSPLADAIAAPRQIALREADGGARPAGAIDADFEAAVEAVVSQGERCLLVLTDVSKTGLVAPTPDCAARLAERFGARLTVMVDGCQFRLAPATLAGYLGRGFAVAVTGSKFVGGPAFSGALLLPGVAARRLRAMPLDALAGYTGRADWPADWPGARALDGGASHGLLLRWEAALAELRRFRALPAAAIDGFLRDWGQAVAGRIAADPRLESVDVPALARGFADGSGADPASDALAAGLDAHARGADRPPMPAWDARQTIFPVIARGPDGHPLAPAALHALWRQLAGHDDDADATTRAFASLAGGLGGADAARVAAPRLRLGQPVLLGRRDGQPLVALRLCASARLVSDALGQPDGTAAVIAASLVALDRLAELATR</sequence>
<dbReference type="InterPro" id="IPR015424">
    <property type="entry name" value="PyrdxlP-dep_Trfase"/>
</dbReference>
<evidence type="ECO:0000256" key="1">
    <source>
        <dbReference type="SAM" id="MobiDB-lite"/>
    </source>
</evidence>
<reference evidence="3" key="1">
    <citation type="submission" date="2025-08" db="UniProtKB">
        <authorList>
            <consortium name="RefSeq"/>
        </authorList>
    </citation>
    <scope>IDENTIFICATION</scope>
</reference>
<accession>A0A8B6X4Z2</accession>
<dbReference type="RefSeq" id="WP_028311982.1">
    <property type="nucleotide sequence ID" value="NZ_AXWS01000014.1"/>
</dbReference>
<feature type="compositionally biased region" description="Low complexity" evidence="1">
    <location>
        <begin position="29"/>
        <end position="47"/>
    </location>
</feature>
<protein>
    <submittedName>
        <fullName evidence="3">Uncharacterized protein</fullName>
    </submittedName>
</protein>
<keyword evidence="2" id="KW-1185">Reference proteome</keyword>
<evidence type="ECO:0000313" key="3">
    <source>
        <dbReference type="RefSeq" id="WP_028311982.1"/>
    </source>
</evidence>
<feature type="region of interest" description="Disordered" evidence="1">
    <location>
        <begin position="29"/>
        <end position="52"/>
    </location>
</feature>
<evidence type="ECO:0000313" key="2">
    <source>
        <dbReference type="Proteomes" id="UP000675920"/>
    </source>
</evidence>
<dbReference type="OrthoDB" id="8556864at2"/>
<organism evidence="2 3">
    <name type="scientific">Derxia gummosa DSM 723</name>
    <dbReference type="NCBI Taxonomy" id="1121388"/>
    <lineage>
        <taxon>Bacteria</taxon>
        <taxon>Pseudomonadati</taxon>
        <taxon>Pseudomonadota</taxon>
        <taxon>Betaproteobacteria</taxon>
        <taxon>Burkholderiales</taxon>
        <taxon>Alcaligenaceae</taxon>
        <taxon>Derxia</taxon>
    </lineage>
</organism>
<dbReference type="SUPFAM" id="SSF53383">
    <property type="entry name" value="PLP-dependent transferases"/>
    <property type="match status" value="1"/>
</dbReference>